<feature type="chain" id="PRO_5042008374" evidence="5">
    <location>
        <begin position="24"/>
        <end position="423"/>
    </location>
</feature>
<dbReference type="PANTHER" id="PTHR21661:SF35">
    <property type="entry name" value="EPOXIDE HYDROLASE"/>
    <property type="match status" value="1"/>
</dbReference>
<keyword evidence="8" id="KW-1185">Reference proteome</keyword>
<dbReference type="InterPro" id="IPR016292">
    <property type="entry name" value="Epoxide_hydrolase"/>
</dbReference>
<keyword evidence="2" id="KW-0058">Aromatic hydrocarbons catabolism</keyword>
<dbReference type="PIRSF" id="PIRSF001112">
    <property type="entry name" value="Epoxide_hydrolase"/>
    <property type="match status" value="1"/>
</dbReference>
<dbReference type="GO" id="GO:0004301">
    <property type="term" value="F:epoxide hydrolase activity"/>
    <property type="evidence" value="ECO:0007669"/>
    <property type="project" value="TreeGrafter"/>
</dbReference>
<dbReference type="EMBL" id="JARKIE010000134">
    <property type="protein sequence ID" value="KAJ7678529.1"/>
    <property type="molecule type" value="Genomic_DNA"/>
</dbReference>
<evidence type="ECO:0000256" key="1">
    <source>
        <dbReference type="ARBA" id="ARBA00010088"/>
    </source>
</evidence>
<feature type="active site" description="Proton donor" evidence="4">
    <location>
        <position position="344"/>
    </location>
</feature>
<feature type="signal peptide" evidence="5">
    <location>
        <begin position="1"/>
        <end position="23"/>
    </location>
</feature>
<evidence type="ECO:0000256" key="5">
    <source>
        <dbReference type="SAM" id="SignalP"/>
    </source>
</evidence>
<feature type="active site" description="Nucleophile" evidence="4">
    <location>
        <position position="207"/>
    </location>
</feature>
<evidence type="ECO:0000256" key="2">
    <source>
        <dbReference type="ARBA" id="ARBA00022797"/>
    </source>
</evidence>
<feature type="domain" description="Epoxide hydrolase N-terminal" evidence="6">
    <location>
        <begin position="32"/>
        <end position="137"/>
    </location>
</feature>
<evidence type="ECO:0000313" key="8">
    <source>
        <dbReference type="Proteomes" id="UP001221757"/>
    </source>
</evidence>
<dbReference type="PRINTS" id="PR00412">
    <property type="entry name" value="EPOXHYDRLASE"/>
</dbReference>
<accession>A0AAD7D4K3</accession>
<dbReference type="SUPFAM" id="SSF53474">
    <property type="entry name" value="alpha/beta-Hydrolases"/>
    <property type="match status" value="1"/>
</dbReference>
<keyword evidence="3 7" id="KW-0378">Hydrolase</keyword>
<keyword evidence="5" id="KW-0732">Signal</keyword>
<evidence type="ECO:0000259" key="6">
    <source>
        <dbReference type="Pfam" id="PF06441"/>
    </source>
</evidence>
<comment type="caution">
    <text evidence="7">The sequence shown here is derived from an EMBL/GenBank/DDBJ whole genome shotgun (WGS) entry which is preliminary data.</text>
</comment>
<dbReference type="PANTHER" id="PTHR21661">
    <property type="entry name" value="EPOXIDE HYDROLASE 1-RELATED"/>
    <property type="match status" value="1"/>
</dbReference>
<dbReference type="InterPro" id="IPR010497">
    <property type="entry name" value="Epoxide_hydro_N"/>
</dbReference>
<dbReference type="Proteomes" id="UP001221757">
    <property type="component" value="Unassembled WGS sequence"/>
</dbReference>
<evidence type="ECO:0000256" key="4">
    <source>
        <dbReference type="PIRSR" id="PIRSR001112-1"/>
    </source>
</evidence>
<comment type="similarity">
    <text evidence="1">Belongs to the peptidase S33 family.</text>
</comment>
<gene>
    <name evidence="7" type="ORF">B0H17DRAFT_944434</name>
</gene>
<name>A0AAD7D4K3_MYCRO</name>
<dbReference type="InterPro" id="IPR000639">
    <property type="entry name" value="Epox_hydrolase-like"/>
</dbReference>
<dbReference type="AlphaFoldDB" id="A0AAD7D4K3"/>
<dbReference type="GO" id="GO:0097176">
    <property type="term" value="P:epoxide metabolic process"/>
    <property type="evidence" value="ECO:0007669"/>
    <property type="project" value="TreeGrafter"/>
</dbReference>
<reference evidence="7" key="1">
    <citation type="submission" date="2023-03" db="EMBL/GenBank/DDBJ databases">
        <title>Massive genome expansion in bonnet fungi (Mycena s.s.) driven by repeated elements and novel gene families across ecological guilds.</title>
        <authorList>
            <consortium name="Lawrence Berkeley National Laboratory"/>
            <person name="Harder C.B."/>
            <person name="Miyauchi S."/>
            <person name="Viragh M."/>
            <person name="Kuo A."/>
            <person name="Thoen E."/>
            <person name="Andreopoulos B."/>
            <person name="Lu D."/>
            <person name="Skrede I."/>
            <person name="Drula E."/>
            <person name="Henrissat B."/>
            <person name="Morin E."/>
            <person name="Kohler A."/>
            <person name="Barry K."/>
            <person name="LaButti K."/>
            <person name="Morin E."/>
            <person name="Salamov A."/>
            <person name="Lipzen A."/>
            <person name="Mereny Z."/>
            <person name="Hegedus B."/>
            <person name="Baldrian P."/>
            <person name="Stursova M."/>
            <person name="Weitz H."/>
            <person name="Taylor A."/>
            <person name="Grigoriev I.V."/>
            <person name="Nagy L.G."/>
            <person name="Martin F."/>
            <person name="Kauserud H."/>
        </authorList>
    </citation>
    <scope>NUCLEOTIDE SEQUENCE</scope>
    <source>
        <strain evidence="7">CBHHK067</strain>
    </source>
</reference>
<evidence type="ECO:0000313" key="7">
    <source>
        <dbReference type="EMBL" id="KAJ7678529.1"/>
    </source>
</evidence>
<feature type="active site" description="Proton acceptor" evidence="4">
    <location>
        <position position="398"/>
    </location>
</feature>
<proteinExistence type="inferred from homology"/>
<dbReference type="InterPro" id="IPR029058">
    <property type="entry name" value="AB_hydrolase_fold"/>
</dbReference>
<sequence>MGFSFTLQLLGLCAALFATLGDAARNDGFDLRPFKIDLNSKIPRLKSLLQNTRIPEKDLYLGVGPGYGVEVETLRALKDEWSGNYSWAAEQEKLNAFDQYTAVVEGMKIHFVHEKSEDPDAIPIILLHGWPGSFHEFVPIIKPLTQPSMSSTGKNVSYHVVVPSLPGFVFSSPPPNVNWTTDDTARIFNTLMTEVLGYSKYAVHGTDWGCVVGYSLYGSYNTTVRGAQFTFIPFISPSQADIAANNITLDPIEQGAYDDYLEWSTTGNSYFMELTFKACCSPNDIGQALYDSPVGQLAWIGAKIKRVSDPRAGTPPSTLDNTAILTMVSLYYLTDTVISAGWVYAQNAGKWSTVYTKAPTDAPFLFSQYQYNTVGWPKEYIAKVGNLVSYTEHDFGGHFLGLDNPPALIGDIRELGPYFKAAL</sequence>
<evidence type="ECO:0000256" key="3">
    <source>
        <dbReference type="ARBA" id="ARBA00022801"/>
    </source>
</evidence>
<protein>
    <submittedName>
        <fullName evidence="7">Alpha/Beta hydrolase protein</fullName>
    </submittedName>
</protein>
<dbReference type="Pfam" id="PF06441">
    <property type="entry name" value="EHN"/>
    <property type="match status" value="1"/>
</dbReference>
<dbReference type="Gene3D" id="3.40.50.1820">
    <property type="entry name" value="alpha/beta hydrolase"/>
    <property type="match status" value="1"/>
</dbReference>
<organism evidence="7 8">
    <name type="scientific">Mycena rosella</name>
    <name type="common">Pink bonnet</name>
    <name type="synonym">Agaricus rosellus</name>
    <dbReference type="NCBI Taxonomy" id="1033263"/>
    <lineage>
        <taxon>Eukaryota</taxon>
        <taxon>Fungi</taxon>
        <taxon>Dikarya</taxon>
        <taxon>Basidiomycota</taxon>
        <taxon>Agaricomycotina</taxon>
        <taxon>Agaricomycetes</taxon>
        <taxon>Agaricomycetidae</taxon>
        <taxon>Agaricales</taxon>
        <taxon>Marasmiineae</taxon>
        <taxon>Mycenaceae</taxon>
        <taxon>Mycena</taxon>
    </lineage>
</organism>